<name>F8NAP6_9BACT</name>
<dbReference type="Proteomes" id="UP000002772">
    <property type="component" value="Unassembled WGS sequence"/>
</dbReference>
<evidence type="ECO:0000313" key="1">
    <source>
        <dbReference type="EMBL" id="EGN55846.1"/>
    </source>
</evidence>
<reference evidence="2" key="1">
    <citation type="journal article" date="2011" name="Stand. Genomic Sci.">
        <title>Non-contiguous finished genome sequence of the opportunistic oral pathogen Prevotella multisaccharivorax type strain (PPPA20).</title>
        <authorList>
            <person name="Pati A."/>
            <person name="Gronow S."/>
            <person name="Lu M."/>
            <person name="Lapidus A."/>
            <person name="Nolan M."/>
            <person name="Lucas S."/>
            <person name="Hammon N."/>
            <person name="Deshpande S."/>
            <person name="Cheng J.F."/>
            <person name="Tapia R."/>
            <person name="Han C."/>
            <person name="Goodwin L."/>
            <person name="Pitluck S."/>
            <person name="Liolios K."/>
            <person name="Pagani I."/>
            <person name="Mavromatis K."/>
            <person name="Mikhailova N."/>
            <person name="Huntemann M."/>
            <person name="Chen A."/>
            <person name="Palaniappan K."/>
            <person name="Land M."/>
            <person name="Hauser L."/>
            <person name="Detter J.C."/>
            <person name="Brambilla E.M."/>
            <person name="Rohde M."/>
            <person name="Goker M."/>
            <person name="Woyke T."/>
            <person name="Bristow J."/>
            <person name="Eisen J.A."/>
            <person name="Markowitz V."/>
            <person name="Hugenholtz P."/>
            <person name="Kyrpides N.C."/>
            <person name="Klenk H.P."/>
            <person name="Ivanova N."/>
        </authorList>
    </citation>
    <scope>NUCLEOTIDE SEQUENCE [LARGE SCALE GENOMIC DNA]</scope>
    <source>
        <strain evidence="2">DSM 17128</strain>
    </source>
</reference>
<gene>
    <name evidence="1" type="ORF">Premu_0364</name>
</gene>
<dbReference type="HOGENOM" id="CLU_2370477_0_0_10"/>
<evidence type="ECO:0000313" key="2">
    <source>
        <dbReference type="Proteomes" id="UP000002772"/>
    </source>
</evidence>
<proteinExistence type="predicted"/>
<sequence length="95" mass="11606">MTKEEYMQRTQELRAKREANTVAWVSYQQDLLQAYYDEKNGIEEDYRRRKQQATMRYYQNMSTAKAAYNKRDRELYDQVVILQTEYQQSKEGGER</sequence>
<dbReference type="RefSeq" id="WP_007572641.1">
    <property type="nucleotide sequence ID" value="NZ_BPTS01000001.1"/>
</dbReference>
<keyword evidence="2" id="KW-1185">Reference proteome</keyword>
<accession>F8NAP6</accession>
<dbReference type="STRING" id="688246.Premu_0364"/>
<dbReference type="AlphaFoldDB" id="F8NAP6"/>
<protein>
    <submittedName>
        <fullName evidence="1">Uncharacterized protein</fullName>
    </submittedName>
</protein>
<dbReference type="EMBL" id="GL945017">
    <property type="protein sequence ID" value="EGN55846.1"/>
    <property type="molecule type" value="Genomic_DNA"/>
</dbReference>
<organism evidence="1 2">
    <name type="scientific">Hallella multisaccharivorax DSM 17128</name>
    <dbReference type="NCBI Taxonomy" id="688246"/>
    <lineage>
        <taxon>Bacteria</taxon>
        <taxon>Pseudomonadati</taxon>
        <taxon>Bacteroidota</taxon>
        <taxon>Bacteroidia</taxon>
        <taxon>Bacteroidales</taxon>
        <taxon>Prevotellaceae</taxon>
        <taxon>Hallella</taxon>
    </lineage>
</organism>